<dbReference type="AlphaFoldDB" id="A0AA39Q1F2"/>
<evidence type="ECO:0000313" key="1">
    <source>
        <dbReference type="EMBL" id="KAK0494019.1"/>
    </source>
</evidence>
<dbReference type="EMBL" id="JAUEPU010000022">
    <property type="protein sequence ID" value="KAK0494019.1"/>
    <property type="molecule type" value="Genomic_DNA"/>
</dbReference>
<sequence length="108" mass="11533">MSAFDALIKLPDKLAITGLAGCLVLASGFNISNTNDIFEPDSDAYRLFGKAPANASRRVRVLLATIQVAIPISVCPISCSWGSSSPSTFLRGDTLVREFGTTYRSMMG</sequence>
<dbReference type="Proteomes" id="UP001175228">
    <property type="component" value="Unassembled WGS sequence"/>
</dbReference>
<comment type="caution">
    <text evidence="1">The sequence shown here is derived from an EMBL/GenBank/DDBJ whole genome shotgun (WGS) entry which is preliminary data.</text>
</comment>
<reference evidence="1" key="1">
    <citation type="submission" date="2023-06" db="EMBL/GenBank/DDBJ databases">
        <authorList>
            <consortium name="Lawrence Berkeley National Laboratory"/>
            <person name="Ahrendt S."/>
            <person name="Sahu N."/>
            <person name="Indic B."/>
            <person name="Wong-Bajracharya J."/>
            <person name="Merenyi Z."/>
            <person name="Ke H.-M."/>
            <person name="Monk M."/>
            <person name="Kocsube S."/>
            <person name="Drula E."/>
            <person name="Lipzen A."/>
            <person name="Balint B."/>
            <person name="Henrissat B."/>
            <person name="Andreopoulos B."/>
            <person name="Martin F.M."/>
            <person name="Harder C.B."/>
            <person name="Rigling D."/>
            <person name="Ford K.L."/>
            <person name="Foster G.D."/>
            <person name="Pangilinan J."/>
            <person name="Papanicolaou A."/>
            <person name="Barry K."/>
            <person name="LaButti K."/>
            <person name="Viragh M."/>
            <person name="Koriabine M."/>
            <person name="Yan M."/>
            <person name="Riley R."/>
            <person name="Champramary S."/>
            <person name="Plett K.L."/>
            <person name="Tsai I.J."/>
            <person name="Slot J."/>
            <person name="Sipos G."/>
            <person name="Plett J."/>
            <person name="Nagy L.G."/>
            <person name="Grigoriev I.V."/>
        </authorList>
    </citation>
    <scope>NUCLEOTIDE SEQUENCE</scope>
    <source>
        <strain evidence="1">HWK02</strain>
    </source>
</reference>
<proteinExistence type="predicted"/>
<organism evidence="1 2">
    <name type="scientific">Armillaria luteobubalina</name>
    <dbReference type="NCBI Taxonomy" id="153913"/>
    <lineage>
        <taxon>Eukaryota</taxon>
        <taxon>Fungi</taxon>
        <taxon>Dikarya</taxon>
        <taxon>Basidiomycota</taxon>
        <taxon>Agaricomycotina</taxon>
        <taxon>Agaricomycetes</taxon>
        <taxon>Agaricomycetidae</taxon>
        <taxon>Agaricales</taxon>
        <taxon>Marasmiineae</taxon>
        <taxon>Physalacriaceae</taxon>
        <taxon>Armillaria</taxon>
    </lineage>
</organism>
<name>A0AA39Q1F2_9AGAR</name>
<keyword evidence="2" id="KW-1185">Reference proteome</keyword>
<gene>
    <name evidence="1" type="ORF">EDD18DRAFT_378845</name>
</gene>
<evidence type="ECO:0000313" key="2">
    <source>
        <dbReference type="Proteomes" id="UP001175228"/>
    </source>
</evidence>
<protein>
    <submittedName>
        <fullName evidence="1">Uncharacterized protein</fullName>
    </submittedName>
</protein>
<accession>A0AA39Q1F2</accession>